<evidence type="ECO:0000313" key="3">
    <source>
        <dbReference type="Proteomes" id="UP000036947"/>
    </source>
</evidence>
<feature type="non-terminal residue" evidence="2">
    <location>
        <position position="1"/>
    </location>
</feature>
<organism evidence="2 3">
    <name type="scientific">Tolypocladium ophioglossoides (strain CBS 100239)</name>
    <name type="common">Snaketongue truffleclub</name>
    <name type="synonym">Elaphocordyceps ophioglossoides</name>
    <dbReference type="NCBI Taxonomy" id="1163406"/>
    <lineage>
        <taxon>Eukaryota</taxon>
        <taxon>Fungi</taxon>
        <taxon>Dikarya</taxon>
        <taxon>Ascomycota</taxon>
        <taxon>Pezizomycotina</taxon>
        <taxon>Sordariomycetes</taxon>
        <taxon>Hypocreomycetidae</taxon>
        <taxon>Hypocreales</taxon>
        <taxon>Ophiocordycipitaceae</taxon>
        <taxon>Tolypocladium</taxon>
    </lineage>
</organism>
<proteinExistence type="predicted"/>
<protein>
    <submittedName>
        <fullName evidence="2">Uncharacterized protein</fullName>
    </submittedName>
</protein>
<evidence type="ECO:0000256" key="1">
    <source>
        <dbReference type="SAM" id="MobiDB-lite"/>
    </source>
</evidence>
<comment type="caution">
    <text evidence="2">The sequence shown here is derived from an EMBL/GenBank/DDBJ whole genome shotgun (WGS) entry which is preliminary data.</text>
</comment>
<gene>
    <name evidence="2" type="ORF">TOPH_04995</name>
</gene>
<sequence length="139" mass="14618">LRVSAVPVGELSTPRFARLLSINTSKTLTIIQSEGDSEQHLTPKSPKSADSTLDEVTRNAHVTILASACTGARSLLGSKSLCHAPRHLERPTVSLASQNELCLHPAISNNGETPGTSLSPTGFIAYGSLDGPPRGIMFS</sequence>
<name>A0A0L0N8X5_TOLOC</name>
<reference evidence="2 3" key="1">
    <citation type="journal article" date="2015" name="BMC Genomics">
        <title>The genome of the truffle-parasite Tolypocladium ophioglossoides and the evolution of antifungal peptaibiotics.</title>
        <authorList>
            <person name="Quandt C.A."/>
            <person name="Bushley K.E."/>
            <person name="Spatafora J.W."/>
        </authorList>
    </citation>
    <scope>NUCLEOTIDE SEQUENCE [LARGE SCALE GENOMIC DNA]</scope>
    <source>
        <strain evidence="2 3">CBS 100239</strain>
    </source>
</reference>
<dbReference type="AlphaFoldDB" id="A0A0L0N8X5"/>
<dbReference type="Proteomes" id="UP000036947">
    <property type="component" value="Unassembled WGS sequence"/>
</dbReference>
<evidence type="ECO:0000313" key="2">
    <source>
        <dbReference type="EMBL" id="KND90474.1"/>
    </source>
</evidence>
<dbReference type="EMBL" id="LFRF01000013">
    <property type="protein sequence ID" value="KND90474.1"/>
    <property type="molecule type" value="Genomic_DNA"/>
</dbReference>
<feature type="region of interest" description="Disordered" evidence="1">
    <location>
        <begin position="33"/>
        <end position="53"/>
    </location>
</feature>
<accession>A0A0L0N8X5</accession>
<keyword evidence="3" id="KW-1185">Reference proteome</keyword>